<dbReference type="SUPFAM" id="SSF47413">
    <property type="entry name" value="lambda repressor-like DNA-binding domains"/>
    <property type="match status" value="1"/>
</dbReference>
<dbReference type="SMART" id="SM00530">
    <property type="entry name" value="HTH_XRE"/>
    <property type="match status" value="1"/>
</dbReference>
<dbReference type="CDD" id="cd02209">
    <property type="entry name" value="cupin_XRE_C"/>
    <property type="match status" value="1"/>
</dbReference>
<dbReference type="SUPFAM" id="SSF51182">
    <property type="entry name" value="RmlC-like cupins"/>
    <property type="match status" value="1"/>
</dbReference>
<evidence type="ECO:0000313" key="4">
    <source>
        <dbReference type="Proteomes" id="UP001596356"/>
    </source>
</evidence>
<dbReference type="Proteomes" id="UP001596356">
    <property type="component" value="Unassembled WGS sequence"/>
</dbReference>
<evidence type="ECO:0000259" key="2">
    <source>
        <dbReference type="PROSITE" id="PS50943"/>
    </source>
</evidence>
<dbReference type="RefSeq" id="WP_377820009.1">
    <property type="nucleotide sequence ID" value="NZ_JBHSWJ010000002.1"/>
</dbReference>
<organism evidence="3 4">
    <name type="scientific">Branchiibius cervicis</name>
    <dbReference type="NCBI Taxonomy" id="908252"/>
    <lineage>
        <taxon>Bacteria</taxon>
        <taxon>Bacillati</taxon>
        <taxon>Actinomycetota</taxon>
        <taxon>Actinomycetes</taxon>
        <taxon>Micrococcales</taxon>
        <taxon>Dermacoccaceae</taxon>
        <taxon>Branchiibius</taxon>
    </lineage>
</organism>
<comment type="caution">
    <text evidence="3">The sequence shown here is derived from an EMBL/GenBank/DDBJ whole genome shotgun (WGS) entry which is preliminary data.</text>
</comment>
<dbReference type="Pfam" id="PF01381">
    <property type="entry name" value="HTH_3"/>
    <property type="match status" value="1"/>
</dbReference>
<reference evidence="4" key="1">
    <citation type="journal article" date="2019" name="Int. J. Syst. Evol. Microbiol.">
        <title>The Global Catalogue of Microorganisms (GCM) 10K type strain sequencing project: providing services to taxonomists for standard genome sequencing and annotation.</title>
        <authorList>
            <consortium name="The Broad Institute Genomics Platform"/>
            <consortium name="The Broad Institute Genome Sequencing Center for Infectious Disease"/>
            <person name="Wu L."/>
            <person name="Ma J."/>
        </authorList>
    </citation>
    <scope>NUCLEOTIDE SEQUENCE [LARGE SCALE GENOMIC DNA]</scope>
    <source>
        <strain evidence="4">NBRC 106593</strain>
    </source>
</reference>
<dbReference type="InterPro" id="IPR013096">
    <property type="entry name" value="Cupin_2"/>
</dbReference>
<keyword evidence="4" id="KW-1185">Reference proteome</keyword>
<dbReference type="PANTHER" id="PTHR46797:SF1">
    <property type="entry name" value="METHYLPHOSPHONATE SYNTHASE"/>
    <property type="match status" value="1"/>
</dbReference>
<protein>
    <submittedName>
        <fullName evidence="3">Helix-turn-helix domain-containing protein</fullName>
    </submittedName>
</protein>
<dbReference type="CDD" id="cd00093">
    <property type="entry name" value="HTH_XRE"/>
    <property type="match status" value="1"/>
</dbReference>
<sequence length="211" mass="23167">MTTDDVGTPTETGALDQFDAQLTGMRIREVRERKKLSLREVARRMDISASALSQIERGLLRPSVNRLFAIAKALDVTVLEVFGESDSSGSELMDMAAAQSYSLRRSLEMETVTLDGGVSYRRLSPGRTHGVDFFESTYPPHSTAGDMHELNTHTGFEVGTVVSGELTIDFPKERVLLRAGDSISYSCALPHRLSNQSDEPAVATWLVVTQT</sequence>
<dbReference type="PROSITE" id="PS50943">
    <property type="entry name" value="HTH_CROC1"/>
    <property type="match status" value="1"/>
</dbReference>
<dbReference type="InterPro" id="IPR010982">
    <property type="entry name" value="Lambda_DNA-bd_dom_sf"/>
</dbReference>
<dbReference type="PANTHER" id="PTHR46797">
    <property type="entry name" value="HTH-TYPE TRANSCRIPTIONAL REGULATOR"/>
    <property type="match status" value="1"/>
</dbReference>
<dbReference type="InterPro" id="IPR001387">
    <property type="entry name" value="Cro/C1-type_HTH"/>
</dbReference>
<evidence type="ECO:0000256" key="1">
    <source>
        <dbReference type="ARBA" id="ARBA00023125"/>
    </source>
</evidence>
<keyword evidence="1" id="KW-0238">DNA-binding</keyword>
<accession>A0ABW2ANJ8</accession>
<dbReference type="EMBL" id="JBHSWJ010000002">
    <property type="protein sequence ID" value="MFC6712536.1"/>
    <property type="molecule type" value="Genomic_DNA"/>
</dbReference>
<gene>
    <name evidence="3" type="ORF">ACFQBT_01180</name>
</gene>
<name>A0ABW2ANJ8_9MICO</name>
<feature type="domain" description="HTH cro/C1-type" evidence="2">
    <location>
        <begin position="27"/>
        <end position="81"/>
    </location>
</feature>
<dbReference type="Gene3D" id="1.10.260.40">
    <property type="entry name" value="lambda repressor-like DNA-binding domains"/>
    <property type="match status" value="1"/>
</dbReference>
<dbReference type="InterPro" id="IPR011051">
    <property type="entry name" value="RmlC_Cupin_sf"/>
</dbReference>
<dbReference type="Pfam" id="PF07883">
    <property type="entry name" value="Cupin_2"/>
    <property type="match status" value="1"/>
</dbReference>
<evidence type="ECO:0000313" key="3">
    <source>
        <dbReference type="EMBL" id="MFC6712536.1"/>
    </source>
</evidence>
<proteinExistence type="predicted"/>
<dbReference type="InterPro" id="IPR014710">
    <property type="entry name" value="RmlC-like_jellyroll"/>
</dbReference>
<dbReference type="Gene3D" id="2.60.120.10">
    <property type="entry name" value="Jelly Rolls"/>
    <property type="match status" value="1"/>
</dbReference>
<dbReference type="InterPro" id="IPR050807">
    <property type="entry name" value="TransReg_Diox_bact_type"/>
</dbReference>